<proteinExistence type="predicted"/>
<gene>
    <name evidence="1" type="ORF">HII31_09224</name>
</gene>
<name>A0A8H6REG1_9PEZI</name>
<accession>A0A8H6REG1</accession>
<comment type="caution">
    <text evidence="1">The sequence shown here is derived from an EMBL/GenBank/DDBJ whole genome shotgun (WGS) entry which is preliminary data.</text>
</comment>
<dbReference type="OrthoDB" id="10423282at2759"/>
<reference evidence="1" key="1">
    <citation type="submission" date="2020-04" db="EMBL/GenBank/DDBJ databases">
        <title>Draft genome resource of the tomato pathogen Pseudocercospora fuligena.</title>
        <authorList>
            <person name="Zaccaron A."/>
        </authorList>
    </citation>
    <scope>NUCLEOTIDE SEQUENCE</scope>
    <source>
        <strain evidence="1">PF001</strain>
    </source>
</reference>
<keyword evidence="2" id="KW-1185">Reference proteome</keyword>
<sequence length="233" mass="26546">MISSLGLLDTFLRAAFLYLLPSRSRWAVWIARHFTLRPGWFTIGLLAGFEAVQYYRRSTLSGALLSAQLNATYGNIELVRQSLYSATTISSMEDDMIGQDTLRPTDDLRKSMRNRCSVTGEKIISKNMRGAKWRHLTHLVHHITDAQWAYIKPNGPLRTSRYVGLVSMKLFEAPNLLPEAPGFWDDARKLPQLNSTDASLGSNINHIYQDYFRSVITHTLLPKVLRRAEYITA</sequence>
<dbReference type="AlphaFoldDB" id="A0A8H6REG1"/>
<evidence type="ECO:0000313" key="2">
    <source>
        <dbReference type="Proteomes" id="UP000660729"/>
    </source>
</evidence>
<organism evidence="1 2">
    <name type="scientific">Pseudocercospora fuligena</name>
    <dbReference type="NCBI Taxonomy" id="685502"/>
    <lineage>
        <taxon>Eukaryota</taxon>
        <taxon>Fungi</taxon>
        <taxon>Dikarya</taxon>
        <taxon>Ascomycota</taxon>
        <taxon>Pezizomycotina</taxon>
        <taxon>Dothideomycetes</taxon>
        <taxon>Dothideomycetidae</taxon>
        <taxon>Mycosphaerellales</taxon>
        <taxon>Mycosphaerellaceae</taxon>
        <taxon>Pseudocercospora</taxon>
    </lineage>
</organism>
<dbReference type="EMBL" id="JABCIY010000187">
    <property type="protein sequence ID" value="KAF7189439.1"/>
    <property type="molecule type" value="Genomic_DNA"/>
</dbReference>
<evidence type="ECO:0000313" key="1">
    <source>
        <dbReference type="EMBL" id="KAF7189439.1"/>
    </source>
</evidence>
<dbReference type="Proteomes" id="UP000660729">
    <property type="component" value="Unassembled WGS sequence"/>
</dbReference>
<protein>
    <submittedName>
        <fullName evidence="1">Uncharacterized protein</fullName>
    </submittedName>
</protein>